<dbReference type="KEGG" id="mico:GDR74_10065"/>
<protein>
    <submittedName>
        <fullName evidence="1">Oxidoreductase</fullName>
    </submittedName>
</protein>
<dbReference type="Proteomes" id="UP000325614">
    <property type="component" value="Chromosome"/>
</dbReference>
<organism evidence="1 2">
    <name type="scientific">Microvirga thermotolerans</name>
    <dbReference type="NCBI Taxonomy" id="2651334"/>
    <lineage>
        <taxon>Bacteria</taxon>
        <taxon>Pseudomonadati</taxon>
        <taxon>Pseudomonadota</taxon>
        <taxon>Alphaproteobacteria</taxon>
        <taxon>Hyphomicrobiales</taxon>
        <taxon>Methylobacteriaceae</taxon>
        <taxon>Microvirga</taxon>
    </lineage>
</organism>
<dbReference type="InterPro" id="IPR036374">
    <property type="entry name" value="OxRdtase_Mopterin-bd_sf"/>
</dbReference>
<gene>
    <name evidence="1" type="ORF">GDR74_10065</name>
</gene>
<dbReference type="SUPFAM" id="SSF56524">
    <property type="entry name" value="Oxidoreductase molybdopterin-binding domain"/>
    <property type="match status" value="1"/>
</dbReference>
<accession>A0A5P9K103</accession>
<dbReference type="Gene3D" id="3.90.420.10">
    <property type="entry name" value="Oxidoreductase, molybdopterin-binding domain"/>
    <property type="match status" value="1"/>
</dbReference>
<evidence type="ECO:0000313" key="1">
    <source>
        <dbReference type="EMBL" id="QFU18091.1"/>
    </source>
</evidence>
<proteinExistence type="predicted"/>
<dbReference type="AlphaFoldDB" id="A0A5P9K103"/>
<reference evidence="1 2" key="1">
    <citation type="submission" date="2019-10" db="EMBL/GenBank/DDBJ databases">
        <title>Isolation, Identification of Microvirga thermotolerans HR1, a novel thermophilic bacterium and Comparative Genomics of the genus Microvirga.</title>
        <authorList>
            <person name="Li J."/>
            <person name="Zhang W."/>
            <person name="Lin M."/>
            <person name="Wang J."/>
        </authorList>
    </citation>
    <scope>NUCLEOTIDE SEQUENCE [LARGE SCALE GENOMIC DNA]</scope>
    <source>
        <strain evidence="1 2">HR1</strain>
    </source>
</reference>
<sequence length="155" mass="16894">MACAPQAGAGEALPAPRGAVILTVSGAIEATNGAGQARFDREMLEALGMASFRTTSAWSDGAQLYEGIPLRAVLDRVGARGSRIIASALNGYEIAIPSEDLKFPLLLATKVDGRVLTLRDKGPLWIVYPRDDYPELADVRYESRWVWQLNRLHIE</sequence>
<evidence type="ECO:0000313" key="2">
    <source>
        <dbReference type="Proteomes" id="UP000325614"/>
    </source>
</evidence>
<name>A0A5P9K103_9HYPH</name>
<keyword evidence="2" id="KW-1185">Reference proteome</keyword>
<dbReference type="EMBL" id="CP045423">
    <property type="protein sequence ID" value="QFU18091.1"/>
    <property type="molecule type" value="Genomic_DNA"/>
</dbReference>